<dbReference type="InterPro" id="IPR000086">
    <property type="entry name" value="NUDIX_hydrolase_dom"/>
</dbReference>
<proteinExistence type="predicted"/>
<feature type="domain" description="Nudix hydrolase" evidence="5">
    <location>
        <begin position="30"/>
        <end position="203"/>
    </location>
</feature>
<dbReference type="InterPro" id="IPR050241">
    <property type="entry name" value="NAD-cap_RNA_hydrolase_NudC"/>
</dbReference>
<evidence type="ECO:0000313" key="6">
    <source>
        <dbReference type="EMBL" id="GFF97777.1"/>
    </source>
</evidence>
<dbReference type="PANTHER" id="PTHR42904">
    <property type="entry name" value="NUDIX HYDROLASE, NUDC SUBFAMILY"/>
    <property type="match status" value="1"/>
</dbReference>
<dbReference type="CDD" id="cd02883">
    <property type="entry name" value="NUDIX_Hydrolase"/>
    <property type="match status" value="1"/>
</dbReference>
<evidence type="ECO:0000313" key="7">
    <source>
        <dbReference type="Proteomes" id="UP000465266"/>
    </source>
</evidence>
<keyword evidence="7" id="KW-1185">Reference proteome</keyword>
<comment type="cofactor">
    <cofactor evidence="1">
        <name>Mg(2+)</name>
        <dbReference type="ChEBI" id="CHEBI:18420"/>
    </cofactor>
</comment>
<gene>
    <name evidence="6" type="ORF">IFM53868_09404</name>
</gene>
<keyword evidence="3" id="KW-0378">Hydrolase</keyword>
<evidence type="ECO:0000256" key="1">
    <source>
        <dbReference type="ARBA" id="ARBA00001946"/>
    </source>
</evidence>
<protein>
    <recommendedName>
        <fullName evidence="5">Nudix hydrolase domain-containing protein</fullName>
    </recommendedName>
</protein>
<accession>A0ABQ1BBD9</accession>
<evidence type="ECO:0000256" key="4">
    <source>
        <dbReference type="ARBA" id="ARBA00022842"/>
    </source>
</evidence>
<dbReference type="PANTHER" id="PTHR42904:SF1">
    <property type="entry name" value="NUCLEOSIDE DIPHOSPHATE-LINKED MOIETY X MOTIF 17"/>
    <property type="match status" value="1"/>
</dbReference>
<keyword evidence="2" id="KW-0479">Metal-binding</keyword>
<reference evidence="6 7" key="1">
    <citation type="submission" date="2020-01" db="EMBL/GenBank/DDBJ databases">
        <title>Draft genome sequence of Aspergillus udagawae IFM 53868.</title>
        <authorList>
            <person name="Takahashi H."/>
            <person name="Yaguchi T."/>
        </authorList>
    </citation>
    <scope>NUCLEOTIDE SEQUENCE [LARGE SCALE GENOMIC DNA]</scope>
    <source>
        <strain evidence="6 7">IFM 53868</strain>
    </source>
</reference>
<evidence type="ECO:0000256" key="3">
    <source>
        <dbReference type="ARBA" id="ARBA00022801"/>
    </source>
</evidence>
<keyword evidence="4" id="KW-0460">Magnesium</keyword>
<dbReference type="Proteomes" id="UP000465266">
    <property type="component" value="Unassembled WGS sequence"/>
</dbReference>
<organism evidence="6 7">
    <name type="scientific">Aspergillus udagawae</name>
    <dbReference type="NCBI Taxonomy" id="91492"/>
    <lineage>
        <taxon>Eukaryota</taxon>
        <taxon>Fungi</taxon>
        <taxon>Dikarya</taxon>
        <taxon>Ascomycota</taxon>
        <taxon>Pezizomycotina</taxon>
        <taxon>Eurotiomycetes</taxon>
        <taxon>Eurotiomycetidae</taxon>
        <taxon>Eurotiales</taxon>
        <taxon>Aspergillaceae</taxon>
        <taxon>Aspergillus</taxon>
        <taxon>Aspergillus subgen. Fumigati</taxon>
    </lineage>
</organism>
<evidence type="ECO:0000259" key="5">
    <source>
        <dbReference type="PROSITE" id="PS51462"/>
    </source>
</evidence>
<dbReference type="Gene3D" id="3.90.79.10">
    <property type="entry name" value="Nucleoside Triphosphate Pyrophosphohydrolase"/>
    <property type="match status" value="1"/>
</dbReference>
<evidence type="ECO:0000256" key="2">
    <source>
        <dbReference type="ARBA" id="ARBA00022723"/>
    </source>
</evidence>
<name>A0ABQ1BBD9_9EURO</name>
<comment type="caution">
    <text evidence="6">The sequence shown here is derived from an EMBL/GenBank/DDBJ whole genome shotgun (WGS) entry which is preliminary data.</text>
</comment>
<dbReference type="Pfam" id="PF00293">
    <property type="entry name" value="NUDIX"/>
    <property type="match status" value="1"/>
</dbReference>
<dbReference type="SUPFAM" id="SSF55811">
    <property type="entry name" value="Nudix"/>
    <property type="match status" value="1"/>
</dbReference>
<sequence>MAEFPDFIVPSHLAEYNVPLSEFAASKPHLTDFVVGGLVYSQSIEEGDEATEPTSEKPRTYVLLLQRAATDSYPGHWEGPGGMCERTDSTLLAGVAREVFEEAGLHVSKFVDLIAIDEWVRILRNDEMHRVAKFTFLVEVHEASGKDGVPSGDVVVGVAPERWEDGVKLEQAEHQAFEWATEKEVRESLESQGKFKFLKDQGWNLLKGFELLKRTTAEGGSRG</sequence>
<dbReference type="PROSITE" id="PS51462">
    <property type="entry name" value="NUDIX"/>
    <property type="match status" value="1"/>
</dbReference>
<dbReference type="EMBL" id="BLKG01000165">
    <property type="protein sequence ID" value="GFF97777.1"/>
    <property type="molecule type" value="Genomic_DNA"/>
</dbReference>
<dbReference type="InterPro" id="IPR015797">
    <property type="entry name" value="NUDIX_hydrolase-like_dom_sf"/>
</dbReference>